<dbReference type="Proteomes" id="UP000249819">
    <property type="component" value="Unassembled WGS sequence"/>
</dbReference>
<evidence type="ECO:0000313" key="2">
    <source>
        <dbReference type="EMBL" id="RAJ81947.1"/>
    </source>
</evidence>
<reference evidence="2 3" key="1">
    <citation type="submission" date="2018-06" db="EMBL/GenBank/DDBJ databases">
        <title>Genomic Encyclopedia of Archaeal and Bacterial Type Strains, Phase II (KMG-II): from individual species to whole genera.</title>
        <authorList>
            <person name="Goeker M."/>
        </authorList>
    </citation>
    <scope>NUCLEOTIDE SEQUENCE [LARGE SCALE GENOMIC DNA]</scope>
    <source>
        <strain evidence="2 3">DSM 29821</strain>
    </source>
</reference>
<feature type="transmembrane region" description="Helical" evidence="1">
    <location>
        <begin position="48"/>
        <end position="69"/>
    </location>
</feature>
<keyword evidence="3" id="KW-1185">Reference proteome</keyword>
<comment type="caution">
    <text evidence="2">The sequence shown here is derived from an EMBL/GenBank/DDBJ whole genome shotgun (WGS) entry which is preliminary data.</text>
</comment>
<organism evidence="2 3">
    <name type="scientific">Chitinophaga dinghuensis</name>
    <dbReference type="NCBI Taxonomy" id="1539050"/>
    <lineage>
        <taxon>Bacteria</taxon>
        <taxon>Pseudomonadati</taxon>
        <taxon>Bacteroidota</taxon>
        <taxon>Chitinophagia</taxon>
        <taxon>Chitinophagales</taxon>
        <taxon>Chitinophagaceae</taxon>
        <taxon>Chitinophaga</taxon>
    </lineage>
</organism>
<name>A0A327VY75_9BACT</name>
<gene>
    <name evidence="2" type="ORF">CLV59_104172</name>
</gene>
<evidence type="ECO:0000256" key="1">
    <source>
        <dbReference type="SAM" id="Phobius"/>
    </source>
</evidence>
<dbReference type="OrthoDB" id="5706484at2"/>
<protein>
    <submittedName>
        <fullName evidence="2">Uncharacterized protein</fullName>
    </submittedName>
</protein>
<proteinExistence type="predicted"/>
<dbReference type="EMBL" id="QLMA01000004">
    <property type="protein sequence ID" value="RAJ81947.1"/>
    <property type="molecule type" value="Genomic_DNA"/>
</dbReference>
<keyword evidence="1" id="KW-1133">Transmembrane helix</keyword>
<evidence type="ECO:0000313" key="3">
    <source>
        <dbReference type="Proteomes" id="UP000249819"/>
    </source>
</evidence>
<dbReference type="AlphaFoldDB" id="A0A327VY75"/>
<keyword evidence="1" id="KW-0472">Membrane</keyword>
<sequence length="215" mass="24837">MENTEILDLWKNYSQQLEANLQLNKQLTRDITGLKVQSLLASMKPGKVLAVVIGILWCLGVDYLLIHLWSHASLFFLVSALLQSAITSIAIGIYLYQLVLIQQVNMDDPILATQERLARLLSSTLWVARLSWLQLPLWTTFFLSRQLFVENGLPAIIFQILATGLFTGLAIWLFVNIRIDHRDQKWFKLLFRGKEWTPMIKAMDMIDKIEDYKSE</sequence>
<keyword evidence="1" id="KW-0812">Transmembrane</keyword>
<dbReference type="RefSeq" id="WP_111592508.1">
    <property type="nucleotide sequence ID" value="NZ_QLMA01000004.1"/>
</dbReference>
<feature type="transmembrane region" description="Helical" evidence="1">
    <location>
        <begin position="155"/>
        <end position="175"/>
    </location>
</feature>
<feature type="transmembrane region" description="Helical" evidence="1">
    <location>
        <begin position="75"/>
        <end position="96"/>
    </location>
</feature>
<feature type="transmembrane region" description="Helical" evidence="1">
    <location>
        <begin position="117"/>
        <end position="135"/>
    </location>
</feature>
<accession>A0A327VY75</accession>